<dbReference type="PANTHER" id="PTHR43319:SF3">
    <property type="entry name" value="BETA-LACTAMASE-RELATED DOMAIN-CONTAINING PROTEIN"/>
    <property type="match status" value="1"/>
</dbReference>
<proteinExistence type="predicted"/>
<dbReference type="EMBL" id="CP046172">
    <property type="protein sequence ID" value="QIS08851.1"/>
    <property type="molecule type" value="Genomic_DNA"/>
</dbReference>
<dbReference type="PANTHER" id="PTHR43319">
    <property type="entry name" value="BETA-LACTAMASE-RELATED"/>
    <property type="match status" value="1"/>
</dbReference>
<dbReference type="Proteomes" id="UP000503540">
    <property type="component" value="Chromosome"/>
</dbReference>
<keyword evidence="2" id="KW-0378">Hydrolase</keyword>
<name>A0A6G9Y6L8_9NOCA</name>
<dbReference type="InterPro" id="IPR012338">
    <property type="entry name" value="Beta-lactam/transpept-like"/>
</dbReference>
<evidence type="ECO:0000313" key="3">
    <source>
        <dbReference type="Proteomes" id="UP000503540"/>
    </source>
</evidence>
<dbReference type="RefSeq" id="WP_238847091.1">
    <property type="nucleotide sequence ID" value="NZ_CP046172.1"/>
</dbReference>
<dbReference type="KEGG" id="nah:F5544_04690"/>
<reference evidence="2 3" key="1">
    <citation type="journal article" date="2019" name="ACS Chem. Biol.">
        <title>Identification and Mobilization of a Cryptic Antibiotic Biosynthesis Gene Locus from a Human-Pathogenic Nocardia Isolate.</title>
        <authorList>
            <person name="Herisse M."/>
            <person name="Ishida K."/>
            <person name="Porter J.L."/>
            <person name="Howden B."/>
            <person name="Hertweck C."/>
            <person name="Stinear T.P."/>
            <person name="Pidot S.J."/>
        </authorList>
    </citation>
    <scope>NUCLEOTIDE SEQUENCE [LARGE SCALE GENOMIC DNA]</scope>
    <source>
        <strain evidence="2 3">AUSMDU00012717</strain>
    </source>
</reference>
<keyword evidence="3" id="KW-1185">Reference proteome</keyword>
<dbReference type="SUPFAM" id="SSF56601">
    <property type="entry name" value="beta-lactamase/transpeptidase-like"/>
    <property type="match status" value="1"/>
</dbReference>
<sequence>MMLTRARNLPIPPALLRRSRIPDELESVASIGPEVDPAEAGLPPDYPEQIWRRMRLVYRSGVHPAVQVCIRRHGKVVFDRALGHARGNGPDDAPDAPKVLATPRTPFVTYSASKGVTAFVVHLLVDRGLLELDAPVCRYIPEYGCHGKESITIGQVLAHRSGVAGLPRAALVPEAIANREVLVRNLCAVHPSMPPGRFQSYHALSGGFILGEVVHRVTGHDIRTVLDTEILRPLGFRWTNYGVAQRDIPLLARNYITGAPALPPLSTAIERLLGVPYAEAVETGNDPAYLDIIAPAANVVSTANEFSRFYEIFRRGGELDGHRVMRPETIAAALVPQSRIEPDLSLGMNFGFGYGHMLGGRVVSLYGPDTRRAFGHLGFTNNAAWADPERALSCAVLTSGKPILYPELIRWVGLLYTITAATPKVRASDMAF</sequence>
<dbReference type="AlphaFoldDB" id="A0A6G9Y6L8"/>
<dbReference type="GO" id="GO:0016787">
    <property type="term" value="F:hydrolase activity"/>
    <property type="evidence" value="ECO:0007669"/>
    <property type="project" value="UniProtKB-KW"/>
</dbReference>
<dbReference type="InterPro" id="IPR052907">
    <property type="entry name" value="Beta-lactamase/esterase"/>
</dbReference>
<evidence type="ECO:0000259" key="1">
    <source>
        <dbReference type="Pfam" id="PF00144"/>
    </source>
</evidence>
<feature type="domain" description="Beta-lactamase-related" evidence="1">
    <location>
        <begin position="62"/>
        <end position="402"/>
    </location>
</feature>
<gene>
    <name evidence="2" type="ORF">F5544_04690</name>
</gene>
<dbReference type="InterPro" id="IPR001466">
    <property type="entry name" value="Beta-lactam-related"/>
</dbReference>
<dbReference type="Pfam" id="PF00144">
    <property type="entry name" value="Beta-lactamase"/>
    <property type="match status" value="1"/>
</dbReference>
<protein>
    <submittedName>
        <fullName evidence="2">Serine hydrolase</fullName>
    </submittedName>
</protein>
<dbReference type="Gene3D" id="3.40.710.10">
    <property type="entry name" value="DD-peptidase/beta-lactamase superfamily"/>
    <property type="match status" value="1"/>
</dbReference>
<evidence type="ECO:0000313" key="2">
    <source>
        <dbReference type="EMBL" id="QIS08851.1"/>
    </source>
</evidence>
<organism evidence="2 3">
    <name type="scientific">Nocardia arthritidis</name>
    <dbReference type="NCBI Taxonomy" id="228602"/>
    <lineage>
        <taxon>Bacteria</taxon>
        <taxon>Bacillati</taxon>
        <taxon>Actinomycetota</taxon>
        <taxon>Actinomycetes</taxon>
        <taxon>Mycobacteriales</taxon>
        <taxon>Nocardiaceae</taxon>
        <taxon>Nocardia</taxon>
    </lineage>
</organism>
<accession>A0A6G9Y6L8</accession>